<dbReference type="EMBL" id="HQ667981">
    <property type="protein sequence ID" value="ADU04590.1"/>
    <property type="molecule type" value="Genomic_DNA"/>
</dbReference>
<reference evidence="4" key="1">
    <citation type="journal article" date="2012" name="Protist">
        <title>Similar relative mutation rates in the three genetic compartments of mesostigma and chlamydomonas.</title>
        <authorList>
            <person name="Hua J."/>
            <person name="Smith D.R."/>
            <person name="Borza T."/>
            <person name="Lee R.W."/>
        </authorList>
    </citation>
    <scope>NUCLEOTIDE SEQUENCE</scope>
    <source>
        <strain evidence="4">SAG 50-1</strain>
    </source>
</reference>
<keyword evidence="3" id="KW-0687">Ribonucleoprotein</keyword>
<dbReference type="GO" id="GO:1990904">
    <property type="term" value="C:ribonucleoprotein complex"/>
    <property type="evidence" value="ECO:0007669"/>
    <property type="project" value="UniProtKB-KW"/>
</dbReference>
<geneLocation type="mitochondrion" evidence="4"/>
<comment type="similarity">
    <text evidence="1">Belongs to the universal ribosomal protein uL5 family.</text>
</comment>
<keyword evidence="4" id="KW-0496">Mitochondrion</keyword>
<gene>
    <name evidence="4" type="primary">rpl5</name>
</gene>
<organism evidence="4">
    <name type="scientific">Mesostigma viride</name>
    <name type="common">Green alga</name>
    <dbReference type="NCBI Taxonomy" id="41882"/>
    <lineage>
        <taxon>Eukaryota</taxon>
        <taxon>Viridiplantae</taxon>
        <taxon>Streptophyta</taxon>
        <taxon>Mesostigmatophyceae</taxon>
        <taxon>Mesostigmatales</taxon>
        <taxon>Mesostigmataceae</taxon>
        <taxon>Mesostigma</taxon>
    </lineage>
</organism>
<keyword evidence="2 4" id="KW-0689">Ribosomal protein</keyword>
<evidence type="ECO:0000256" key="2">
    <source>
        <dbReference type="ARBA" id="ARBA00022980"/>
    </source>
</evidence>
<evidence type="ECO:0000256" key="3">
    <source>
        <dbReference type="ARBA" id="ARBA00023274"/>
    </source>
</evidence>
<dbReference type="InterPro" id="IPR002132">
    <property type="entry name" value="Ribosomal_uL5"/>
</dbReference>
<accession>G8DKB9</accession>
<dbReference type="SUPFAM" id="SSF55282">
    <property type="entry name" value="RL5-like"/>
    <property type="match status" value="1"/>
</dbReference>
<dbReference type="PIRSF" id="PIRSF002161">
    <property type="entry name" value="Ribosomal_L5"/>
    <property type="match status" value="1"/>
</dbReference>
<evidence type="ECO:0000256" key="1">
    <source>
        <dbReference type="ARBA" id="ARBA00008553"/>
    </source>
</evidence>
<name>G8DKB9_MESVI</name>
<proteinExistence type="inferred from homology"/>
<evidence type="ECO:0000313" key="4">
    <source>
        <dbReference type="EMBL" id="ADU04590.1"/>
    </source>
</evidence>
<dbReference type="InterPro" id="IPR022803">
    <property type="entry name" value="Ribosomal_uL5_dom_sf"/>
</dbReference>
<protein>
    <submittedName>
        <fullName evidence="4">Ribosomal protein L5</fullName>
    </submittedName>
</protein>
<dbReference type="GO" id="GO:0003735">
    <property type="term" value="F:structural constituent of ribosome"/>
    <property type="evidence" value="ECO:0007669"/>
    <property type="project" value="InterPro"/>
</dbReference>
<dbReference type="Gene3D" id="3.30.1440.10">
    <property type="match status" value="1"/>
</dbReference>
<dbReference type="GO" id="GO:0006412">
    <property type="term" value="P:translation"/>
    <property type="evidence" value="ECO:0007669"/>
    <property type="project" value="InterPro"/>
</dbReference>
<dbReference type="AlphaFoldDB" id="G8DKB9"/>
<dbReference type="GO" id="GO:0005840">
    <property type="term" value="C:ribosome"/>
    <property type="evidence" value="ECO:0007669"/>
    <property type="project" value="UniProtKB-KW"/>
</dbReference>
<sequence length="172" mass="20361">MYTFLYASLDTAFKQNNKTRSSSLEKLIIRFPFNTMKSERDFLLHWTALGIISGQKPKIVFSTTADAKEKIKKGDPLFCFVTLRNSKIIEFLNKFYHAVFPILNIEKNSFRFFKHSKQFFGYSFFWQQGLLFPELEDRFELFQSSFEFQLFVKAEKKKNSDIFLTALNIPLL</sequence>